<reference evidence="2 3" key="1">
    <citation type="submission" date="2024-08" db="EMBL/GenBank/DDBJ databases">
        <title>Two novel Cytobacillus novel species.</title>
        <authorList>
            <person name="Liu G."/>
        </authorList>
    </citation>
    <scope>NUCLEOTIDE SEQUENCE [LARGE SCALE GENOMIC DNA]</scope>
    <source>
        <strain evidence="2 3">FJAT-54145</strain>
    </source>
</reference>
<dbReference type="Pfam" id="PF13302">
    <property type="entry name" value="Acetyltransf_3"/>
    <property type="match status" value="1"/>
</dbReference>
<proteinExistence type="predicted"/>
<feature type="domain" description="N-acetyltransferase" evidence="1">
    <location>
        <begin position="9"/>
        <end position="175"/>
    </location>
</feature>
<sequence>MMAIETERLVLRHLTLEDSSIVEELASDYEIAKSTLTIPYPYPKGSASSFIASVLEQVKEGKLYIYAITRKEDCSLVGIINLSINRTHNKGELAYWVGVPYWGKGYGTEAARALIQYGFEQGDLNKIFAAAFTDNPGSWRIMEKIGMKYEGTFRQHVLKWDEYKDLAYYGILKQDYLENLNNL</sequence>
<dbReference type="Gene3D" id="3.40.630.30">
    <property type="match status" value="1"/>
</dbReference>
<organism evidence="2 3">
    <name type="scientific">Cytobacillus spartinae</name>
    <dbReference type="NCBI Taxonomy" id="3299023"/>
    <lineage>
        <taxon>Bacteria</taxon>
        <taxon>Bacillati</taxon>
        <taxon>Bacillota</taxon>
        <taxon>Bacilli</taxon>
        <taxon>Bacillales</taxon>
        <taxon>Bacillaceae</taxon>
        <taxon>Cytobacillus</taxon>
    </lineage>
</organism>
<dbReference type="PROSITE" id="PS51186">
    <property type="entry name" value="GNAT"/>
    <property type="match status" value="1"/>
</dbReference>
<dbReference type="InterPro" id="IPR051531">
    <property type="entry name" value="N-acetyltransferase"/>
</dbReference>
<protein>
    <submittedName>
        <fullName evidence="2">GNAT family N-acetyltransferase</fullName>
        <ecNumber evidence="2">2.3.-.-</ecNumber>
    </submittedName>
</protein>
<dbReference type="RefSeq" id="WP_389359019.1">
    <property type="nucleotide sequence ID" value="NZ_JBIACK010000001.1"/>
</dbReference>
<name>A0ABW6K5S7_9BACI</name>
<comment type="caution">
    <text evidence="2">The sequence shown here is derived from an EMBL/GenBank/DDBJ whole genome shotgun (WGS) entry which is preliminary data.</text>
</comment>
<dbReference type="InterPro" id="IPR016181">
    <property type="entry name" value="Acyl_CoA_acyltransferase"/>
</dbReference>
<dbReference type="EC" id="2.3.-.-" evidence="2"/>
<evidence type="ECO:0000313" key="2">
    <source>
        <dbReference type="EMBL" id="MFE8699546.1"/>
    </source>
</evidence>
<keyword evidence="3" id="KW-1185">Reference proteome</keyword>
<dbReference type="SUPFAM" id="SSF55729">
    <property type="entry name" value="Acyl-CoA N-acyltransferases (Nat)"/>
    <property type="match status" value="1"/>
</dbReference>
<evidence type="ECO:0000313" key="3">
    <source>
        <dbReference type="Proteomes" id="UP001601059"/>
    </source>
</evidence>
<dbReference type="EMBL" id="JBIACK010000001">
    <property type="protein sequence ID" value="MFE8699546.1"/>
    <property type="molecule type" value="Genomic_DNA"/>
</dbReference>
<dbReference type="GO" id="GO:0016746">
    <property type="term" value="F:acyltransferase activity"/>
    <property type="evidence" value="ECO:0007669"/>
    <property type="project" value="UniProtKB-KW"/>
</dbReference>
<gene>
    <name evidence="2" type="ORF">ACFYKX_02795</name>
</gene>
<evidence type="ECO:0000259" key="1">
    <source>
        <dbReference type="PROSITE" id="PS51186"/>
    </source>
</evidence>
<keyword evidence="2" id="KW-0808">Transferase</keyword>
<dbReference type="PANTHER" id="PTHR43792">
    <property type="entry name" value="GNAT FAMILY, PUTATIVE (AFU_ORTHOLOGUE AFUA_3G00765)-RELATED-RELATED"/>
    <property type="match status" value="1"/>
</dbReference>
<dbReference type="InterPro" id="IPR000182">
    <property type="entry name" value="GNAT_dom"/>
</dbReference>
<dbReference type="Proteomes" id="UP001601059">
    <property type="component" value="Unassembled WGS sequence"/>
</dbReference>
<accession>A0ABW6K5S7</accession>
<keyword evidence="2" id="KW-0012">Acyltransferase</keyword>